<evidence type="ECO:0000256" key="4">
    <source>
        <dbReference type="SAM" id="MobiDB-lite"/>
    </source>
</evidence>
<dbReference type="Proteomes" id="UP000030693">
    <property type="component" value="Unassembled WGS sequence"/>
</dbReference>
<dbReference type="Gene3D" id="1.10.630.10">
    <property type="entry name" value="Cytochrome P450"/>
    <property type="match status" value="1"/>
</dbReference>
<keyword evidence="6" id="KW-1185">Reference proteome</keyword>
<evidence type="ECO:0000256" key="3">
    <source>
        <dbReference type="RuleBase" id="RU000461"/>
    </source>
</evidence>
<dbReference type="InterPro" id="IPR001128">
    <property type="entry name" value="Cyt_P450"/>
</dbReference>
<dbReference type="OMA" id="YELLHCW"/>
<protein>
    <recommendedName>
        <fullName evidence="7">Cytochrome P450</fullName>
    </recommendedName>
</protein>
<dbReference type="Pfam" id="PF00067">
    <property type="entry name" value="p450"/>
    <property type="match status" value="2"/>
</dbReference>
<evidence type="ECO:0000313" key="5">
    <source>
        <dbReference type="EMBL" id="KCV68786.1"/>
    </source>
</evidence>
<dbReference type="OrthoDB" id="1470350at2759"/>
<dbReference type="InterPro" id="IPR036396">
    <property type="entry name" value="Cyt_P450_sf"/>
</dbReference>
<dbReference type="GO" id="GO:0005506">
    <property type="term" value="F:iron ion binding"/>
    <property type="evidence" value="ECO:0007669"/>
    <property type="project" value="InterPro"/>
</dbReference>
<dbReference type="RefSeq" id="XP_009496357.1">
    <property type="nucleotide sequence ID" value="XM_009498082.1"/>
</dbReference>
<dbReference type="InterPro" id="IPR050196">
    <property type="entry name" value="Cytochrome_P450_Monoox"/>
</dbReference>
<dbReference type="STRING" id="691883.A0A058Z3S1"/>
<dbReference type="InterPro" id="IPR017972">
    <property type="entry name" value="Cyt_P450_CS"/>
</dbReference>
<dbReference type="PROSITE" id="PS00086">
    <property type="entry name" value="CYTOCHROME_P450"/>
    <property type="match status" value="1"/>
</dbReference>
<dbReference type="InterPro" id="IPR002401">
    <property type="entry name" value="Cyt_P450_E_grp-I"/>
</dbReference>
<dbReference type="SUPFAM" id="SSF48264">
    <property type="entry name" value="Cytochrome P450"/>
    <property type="match status" value="1"/>
</dbReference>
<dbReference type="GO" id="GO:0004497">
    <property type="term" value="F:monooxygenase activity"/>
    <property type="evidence" value="ECO:0007669"/>
    <property type="project" value="UniProtKB-KW"/>
</dbReference>
<dbReference type="GeneID" id="20528930"/>
<dbReference type="AlphaFoldDB" id="A0A058Z3S1"/>
<keyword evidence="2 3" id="KW-0408">Iron</keyword>
<proteinExistence type="inferred from homology"/>
<dbReference type="eggNOG" id="KOG0157">
    <property type="taxonomic scope" value="Eukaryota"/>
</dbReference>
<keyword evidence="3" id="KW-0560">Oxidoreductase</keyword>
<evidence type="ECO:0000313" key="6">
    <source>
        <dbReference type="Proteomes" id="UP000030693"/>
    </source>
</evidence>
<keyword evidence="2 3" id="KW-0349">Heme</keyword>
<comment type="similarity">
    <text evidence="1 3">Belongs to the cytochrome P450 family.</text>
</comment>
<comment type="cofactor">
    <cofactor evidence="2">
        <name>heme</name>
        <dbReference type="ChEBI" id="CHEBI:30413"/>
    </cofactor>
</comment>
<feature type="binding site" description="axial binding residue" evidence="2">
    <location>
        <position position="556"/>
    </location>
    <ligand>
        <name>heme</name>
        <dbReference type="ChEBI" id="CHEBI:30413"/>
    </ligand>
    <ligandPart>
        <name>Fe</name>
        <dbReference type="ChEBI" id="CHEBI:18248"/>
    </ligandPart>
</feature>
<evidence type="ECO:0000256" key="1">
    <source>
        <dbReference type="ARBA" id="ARBA00010617"/>
    </source>
</evidence>
<sequence length="608" mass="67340">MSLLANLPTAESLGAMTAATASTLVAGLTPTKLAVTAVILICTSLVVMVGNVYYEAHKKFQVIDNMHQPKRWYPIFGHSLDVPLDKSKREEYFTNLTVRAPEGLSSFWLGPIGTVFLHSPEHIKTILGSTSAHTKKGWMYNMVSPWLGGGLLLSHGKEWTEHRELITPSFKSANLEALLDIMDAQARVLVAKIKEIIAASPPGHNFNVYNNIVTCALDIICETAMGIDLKSQNSHEHDAYIEAIKFMTGMLLKRAFSPLLRNDLLFSLSRHGAQFRHHLKVLHGMTSRVMRARRRLLQETPALAMAAGFRISDPGPTTPVHGPTGGQGTGTAGRPATSPDLGHMDSGDEDLGITWKDEARLRPVFLDHMLAAQATRRGDPAAKQITDEDIMREVDTFMFAGHDTMSTFLGWATYCAAQYPAQSAAAIQELGDFATRFGLLDHPLKSSTERIDVPVRYTTRDLLRGLPHTDSFVQEVMRMYPSVPQLGREVTEPVQLGAHTLPVGTQVVIHVWALHRSPKVWGPTSHQFDPSRFDDFKATSSRMYDFIPFSRGVRNCIGSTFASIEQRVLLAHLLSNFTFTSARKVSAFPEVVLRPVENIELSATFRHQ</sequence>
<dbReference type="PANTHER" id="PTHR24291:SF209">
    <property type="entry name" value="CYTOCHROME P450-LIKE PROTEIN"/>
    <property type="match status" value="1"/>
</dbReference>
<feature type="region of interest" description="Disordered" evidence="4">
    <location>
        <begin position="309"/>
        <end position="346"/>
    </location>
</feature>
<dbReference type="GO" id="GO:0020037">
    <property type="term" value="F:heme binding"/>
    <property type="evidence" value="ECO:0007669"/>
    <property type="project" value="InterPro"/>
</dbReference>
<evidence type="ECO:0000256" key="2">
    <source>
        <dbReference type="PIRSR" id="PIRSR602401-1"/>
    </source>
</evidence>
<evidence type="ECO:0008006" key="7">
    <source>
        <dbReference type="Google" id="ProtNLM"/>
    </source>
</evidence>
<dbReference type="EMBL" id="KB932207">
    <property type="protein sequence ID" value="KCV68786.1"/>
    <property type="molecule type" value="Genomic_DNA"/>
</dbReference>
<name>A0A058Z3S1_FONAL</name>
<dbReference type="PRINTS" id="PR00385">
    <property type="entry name" value="P450"/>
</dbReference>
<dbReference type="PANTHER" id="PTHR24291">
    <property type="entry name" value="CYTOCHROME P450 FAMILY 4"/>
    <property type="match status" value="1"/>
</dbReference>
<reference evidence="5" key="1">
    <citation type="submission" date="2013-04" db="EMBL/GenBank/DDBJ databases">
        <title>The Genome Sequence of Fonticula alba ATCC 38817.</title>
        <authorList>
            <consortium name="The Broad Institute Genomics Platform"/>
            <person name="Russ C."/>
            <person name="Cuomo C."/>
            <person name="Burger G."/>
            <person name="Gray M.W."/>
            <person name="Holland P.W.H."/>
            <person name="King N."/>
            <person name="Lang F.B.F."/>
            <person name="Roger A.J."/>
            <person name="Ruiz-Trillo I."/>
            <person name="Brown M."/>
            <person name="Walker B."/>
            <person name="Young S."/>
            <person name="Zeng Q."/>
            <person name="Gargeya S."/>
            <person name="Fitzgerald M."/>
            <person name="Haas B."/>
            <person name="Abouelleil A."/>
            <person name="Allen A.W."/>
            <person name="Alvarado L."/>
            <person name="Arachchi H.M."/>
            <person name="Berlin A.M."/>
            <person name="Chapman S.B."/>
            <person name="Gainer-Dewar J."/>
            <person name="Goldberg J."/>
            <person name="Griggs A."/>
            <person name="Gujja S."/>
            <person name="Hansen M."/>
            <person name="Howarth C."/>
            <person name="Imamovic A."/>
            <person name="Ireland A."/>
            <person name="Larimer J."/>
            <person name="McCowan C."/>
            <person name="Murphy C."/>
            <person name="Pearson M."/>
            <person name="Poon T.W."/>
            <person name="Priest M."/>
            <person name="Roberts A."/>
            <person name="Saif S."/>
            <person name="Shea T."/>
            <person name="Sisk P."/>
            <person name="Sykes S."/>
            <person name="Wortman J."/>
            <person name="Nusbaum C."/>
            <person name="Birren B."/>
        </authorList>
    </citation>
    <scope>NUCLEOTIDE SEQUENCE [LARGE SCALE GENOMIC DNA]</scope>
    <source>
        <strain evidence="5">ATCC 38817</strain>
    </source>
</reference>
<organism evidence="5">
    <name type="scientific">Fonticula alba</name>
    <name type="common">Slime mold</name>
    <dbReference type="NCBI Taxonomy" id="691883"/>
    <lineage>
        <taxon>Eukaryota</taxon>
        <taxon>Rotosphaerida</taxon>
        <taxon>Fonticulaceae</taxon>
        <taxon>Fonticula</taxon>
    </lineage>
</organism>
<keyword evidence="2 3" id="KW-0479">Metal-binding</keyword>
<accession>A0A058Z3S1</accession>
<keyword evidence="3" id="KW-0503">Monooxygenase</keyword>
<dbReference type="GO" id="GO:0016705">
    <property type="term" value="F:oxidoreductase activity, acting on paired donors, with incorporation or reduction of molecular oxygen"/>
    <property type="evidence" value="ECO:0007669"/>
    <property type="project" value="InterPro"/>
</dbReference>
<dbReference type="PRINTS" id="PR00463">
    <property type="entry name" value="EP450I"/>
</dbReference>
<gene>
    <name evidence="5" type="ORF">H696_04205</name>
</gene>